<keyword evidence="4" id="KW-1185">Reference proteome</keyword>
<sequence>MPPRRSHKKSKAGCQRCKNRKIKCDEIHPACGNCLKHGVPCDFEGGPITPTATTPPCFAKQDTAESGGHASSISTPRTAASVIVPFYQQPQALIRAQQTPAASRSLELKLMHHFTARTCFTFSDTMEQNNAWQVDIPTIAYDAQYLMDAILAVSALHMRVMYPDDQSLIRASHGYMASALSQYSTLLNQGLSELNSEALFSTAALIAFQASASRYFDDEGSYTLPLAWFHSFQGVKTVVMASWQWLRKSDKIYPIINSQPALFLDLDPERKLFFAPILDGLEEHLESLPESMRVETKQAYVHAVAFLNWAHERPVRNRILGFAATVSKRFVDLMGQYDPRTLVIAACFFALTRVVDGVWWLQGIAKREVNGIFTLLPAGWFPKMEWAMKIANYEGEIDSETWGTSLAELRNFKKEENNVHEHIDLLAQIMNNNSPPLPPD</sequence>
<evidence type="ECO:0000259" key="2">
    <source>
        <dbReference type="PROSITE" id="PS50048"/>
    </source>
</evidence>
<dbReference type="InterPro" id="IPR021858">
    <property type="entry name" value="Fun_TF"/>
</dbReference>
<dbReference type="PANTHER" id="PTHR47657">
    <property type="entry name" value="STEROL REGULATORY ELEMENT-BINDING PROTEIN ECM22"/>
    <property type="match status" value="1"/>
</dbReference>
<name>A0A1L7WMZ1_9HELO</name>
<dbReference type="SMART" id="SM00066">
    <property type="entry name" value="GAL4"/>
    <property type="match status" value="1"/>
</dbReference>
<dbReference type="InterPro" id="IPR001138">
    <property type="entry name" value="Zn2Cys6_DnaBD"/>
</dbReference>
<dbReference type="CDD" id="cd00067">
    <property type="entry name" value="GAL4"/>
    <property type="match status" value="1"/>
</dbReference>
<dbReference type="SUPFAM" id="SSF57701">
    <property type="entry name" value="Zn2/Cys6 DNA-binding domain"/>
    <property type="match status" value="1"/>
</dbReference>
<reference evidence="3 4" key="1">
    <citation type="submission" date="2016-03" db="EMBL/GenBank/DDBJ databases">
        <authorList>
            <person name="Ploux O."/>
        </authorList>
    </citation>
    <scope>NUCLEOTIDE SEQUENCE [LARGE SCALE GENOMIC DNA]</scope>
    <source>
        <strain evidence="3 4">UAMH 11012</strain>
    </source>
</reference>
<dbReference type="OrthoDB" id="3031538at2759"/>
<accession>A0A1L7WMZ1</accession>
<dbReference type="Pfam" id="PF00172">
    <property type="entry name" value="Zn_clus"/>
    <property type="match status" value="1"/>
</dbReference>
<dbReference type="Proteomes" id="UP000184330">
    <property type="component" value="Unassembled WGS sequence"/>
</dbReference>
<dbReference type="AlphaFoldDB" id="A0A1L7WMZ1"/>
<dbReference type="Pfam" id="PF11951">
    <property type="entry name" value="Fungal_trans_2"/>
    <property type="match status" value="1"/>
</dbReference>
<protein>
    <submittedName>
        <fullName evidence="3">Related to UPC2-regulatory protein involved in control of sterol uptake</fullName>
    </submittedName>
</protein>
<dbReference type="GO" id="GO:0008270">
    <property type="term" value="F:zinc ion binding"/>
    <property type="evidence" value="ECO:0007669"/>
    <property type="project" value="InterPro"/>
</dbReference>
<dbReference type="InterPro" id="IPR036864">
    <property type="entry name" value="Zn2-C6_fun-type_DNA-bd_sf"/>
</dbReference>
<dbReference type="PROSITE" id="PS00463">
    <property type="entry name" value="ZN2_CY6_FUNGAL_1"/>
    <property type="match status" value="1"/>
</dbReference>
<dbReference type="InterPro" id="IPR052400">
    <property type="entry name" value="Zn2-C6_fungal_TF"/>
</dbReference>
<dbReference type="Gene3D" id="4.10.240.10">
    <property type="entry name" value="Zn(2)-C6 fungal-type DNA-binding domain"/>
    <property type="match status" value="1"/>
</dbReference>
<dbReference type="PROSITE" id="PS50048">
    <property type="entry name" value="ZN2_CY6_FUNGAL_2"/>
    <property type="match status" value="1"/>
</dbReference>
<feature type="domain" description="Zn(2)-C6 fungal-type" evidence="2">
    <location>
        <begin position="13"/>
        <end position="43"/>
    </location>
</feature>
<dbReference type="PANTHER" id="PTHR47657:SF14">
    <property type="entry name" value="ZN(2)-C6 FUNGAL-TYPE DOMAIN-CONTAINING PROTEIN"/>
    <property type="match status" value="1"/>
</dbReference>
<dbReference type="EMBL" id="FJOG01000004">
    <property type="protein sequence ID" value="CZR54140.1"/>
    <property type="molecule type" value="Genomic_DNA"/>
</dbReference>
<dbReference type="STRING" id="576137.A0A1L7WMZ1"/>
<proteinExistence type="predicted"/>
<keyword evidence="1" id="KW-0539">Nucleus</keyword>
<evidence type="ECO:0000256" key="1">
    <source>
        <dbReference type="ARBA" id="ARBA00023242"/>
    </source>
</evidence>
<evidence type="ECO:0000313" key="3">
    <source>
        <dbReference type="EMBL" id="CZR54140.1"/>
    </source>
</evidence>
<organism evidence="3 4">
    <name type="scientific">Phialocephala subalpina</name>
    <dbReference type="NCBI Taxonomy" id="576137"/>
    <lineage>
        <taxon>Eukaryota</taxon>
        <taxon>Fungi</taxon>
        <taxon>Dikarya</taxon>
        <taxon>Ascomycota</taxon>
        <taxon>Pezizomycotina</taxon>
        <taxon>Leotiomycetes</taxon>
        <taxon>Helotiales</taxon>
        <taxon>Mollisiaceae</taxon>
        <taxon>Phialocephala</taxon>
        <taxon>Phialocephala fortinii species complex</taxon>
    </lineage>
</organism>
<evidence type="ECO:0000313" key="4">
    <source>
        <dbReference type="Proteomes" id="UP000184330"/>
    </source>
</evidence>
<gene>
    <name evidence="3" type="ORF">PAC_04023</name>
</gene>
<dbReference type="GO" id="GO:0000981">
    <property type="term" value="F:DNA-binding transcription factor activity, RNA polymerase II-specific"/>
    <property type="evidence" value="ECO:0007669"/>
    <property type="project" value="InterPro"/>
</dbReference>